<dbReference type="STRING" id="112903.SAMN04490178_10319"/>
<dbReference type="PANTHER" id="PTHR38431:SF1">
    <property type="entry name" value="BLL2305 PROTEIN"/>
    <property type="match status" value="1"/>
</dbReference>
<reference evidence="3 4" key="1">
    <citation type="submission" date="2016-10" db="EMBL/GenBank/DDBJ databases">
        <authorList>
            <person name="de Groot N.N."/>
        </authorList>
    </citation>
    <scope>NUCLEOTIDE SEQUENCE [LARGE SCALE GENOMIC DNA]</scope>
    <source>
        <strain evidence="3 4">DSM 13305</strain>
    </source>
</reference>
<dbReference type="AlphaFoldDB" id="A0A1H8QQ92"/>
<dbReference type="EMBL" id="FODY01000003">
    <property type="protein sequence ID" value="SEO56168.1"/>
    <property type="molecule type" value="Genomic_DNA"/>
</dbReference>
<protein>
    <submittedName>
        <fullName evidence="3">Putative molybdopterin biosynthesis protein</fullName>
    </submittedName>
</protein>
<keyword evidence="4" id="KW-1185">Reference proteome</keyword>
<evidence type="ECO:0000259" key="2">
    <source>
        <dbReference type="Pfam" id="PF12728"/>
    </source>
</evidence>
<dbReference type="SUPFAM" id="SSF46955">
    <property type="entry name" value="Putative DNA-binding domain"/>
    <property type="match status" value="1"/>
</dbReference>
<dbReference type="InterPro" id="IPR041657">
    <property type="entry name" value="HTH_17"/>
</dbReference>
<dbReference type="Pfam" id="PF12727">
    <property type="entry name" value="PBP_like"/>
    <property type="match status" value="1"/>
</dbReference>
<dbReference type="PANTHER" id="PTHR38431">
    <property type="entry name" value="BLL2305 PROTEIN"/>
    <property type="match status" value="1"/>
</dbReference>
<name>A0A1H8QQ92_9FIRM</name>
<dbReference type="InterPro" id="IPR009061">
    <property type="entry name" value="DNA-bd_dom_put_sf"/>
</dbReference>
<gene>
    <name evidence="3" type="ORF">SAMN04490178_10319</name>
</gene>
<dbReference type="NCBIfam" id="TIGR01764">
    <property type="entry name" value="excise"/>
    <property type="match status" value="1"/>
</dbReference>
<sequence>MSSNLYKPEEVAKILNISRFTVYGLIKRGELPAYRIGRSMRIESADLENYKRKSRSSELFTGHEGLPADPSAPAHYPGLIICGQDVILDVLSGHLEKQIPGVQFLRRYVGSISGLISLYNRTANIATTHLWDGDSDEYNVPFVRRYLPGQKACVVNLVSRVEGFYIAPGNPKNIKDWHDLIRPDIRFVNRNLGAGARVLLDEKLRKLNIDSRNIQGYSREELSHLAVASCVARGEADVGLGTEKAAMQVRNIEFIPLQKERYDLVILPQDINPQHFETLLSILRSDEFRKEVMGMSGYDISQMGEIIAEL</sequence>
<dbReference type="Gene3D" id="3.40.190.10">
    <property type="entry name" value="Periplasmic binding protein-like II"/>
    <property type="match status" value="1"/>
</dbReference>
<dbReference type="GO" id="GO:0003677">
    <property type="term" value="F:DNA binding"/>
    <property type="evidence" value="ECO:0007669"/>
    <property type="project" value="InterPro"/>
</dbReference>
<evidence type="ECO:0000313" key="3">
    <source>
        <dbReference type="EMBL" id="SEO56168.1"/>
    </source>
</evidence>
<feature type="domain" description="PBP" evidence="1">
    <location>
        <begin position="93"/>
        <end position="284"/>
    </location>
</feature>
<feature type="domain" description="Helix-turn-helix" evidence="2">
    <location>
        <begin position="5"/>
        <end position="53"/>
    </location>
</feature>
<dbReference type="OrthoDB" id="9804758at2"/>
<dbReference type="SUPFAM" id="SSF53850">
    <property type="entry name" value="Periplasmic binding protein-like II"/>
    <property type="match status" value="1"/>
</dbReference>
<dbReference type="InterPro" id="IPR010093">
    <property type="entry name" value="SinI_DNA-bd"/>
</dbReference>
<dbReference type="Proteomes" id="UP000198847">
    <property type="component" value="Unassembled WGS sequence"/>
</dbReference>
<dbReference type="InterPro" id="IPR024370">
    <property type="entry name" value="PBP_domain"/>
</dbReference>
<evidence type="ECO:0000259" key="1">
    <source>
        <dbReference type="Pfam" id="PF12727"/>
    </source>
</evidence>
<evidence type="ECO:0000313" key="4">
    <source>
        <dbReference type="Proteomes" id="UP000198847"/>
    </source>
</evidence>
<proteinExistence type="predicted"/>
<organism evidence="3 4">
    <name type="scientific">Propionispora vibrioides</name>
    <dbReference type="NCBI Taxonomy" id="112903"/>
    <lineage>
        <taxon>Bacteria</taxon>
        <taxon>Bacillati</taxon>
        <taxon>Bacillota</taxon>
        <taxon>Negativicutes</taxon>
        <taxon>Selenomonadales</taxon>
        <taxon>Sporomusaceae</taxon>
        <taxon>Propionispora</taxon>
    </lineage>
</organism>
<accession>A0A1H8QQ92</accession>
<dbReference type="RefSeq" id="WP_091744001.1">
    <property type="nucleotide sequence ID" value="NZ_FODY01000003.1"/>
</dbReference>
<dbReference type="Pfam" id="PF12728">
    <property type="entry name" value="HTH_17"/>
    <property type="match status" value="1"/>
</dbReference>